<gene>
    <name evidence="2" type="ORF">CEV33_1057</name>
</gene>
<dbReference type="Gene3D" id="3.90.550.10">
    <property type="entry name" value="Spore Coat Polysaccharide Biosynthesis Protein SpsA, Chain A"/>
    <property type="match status" value="2"/>
</dbReference>
<evidence type="ECO:0000313" key="3">
    <source>
        <dbReference type="Proteomes" id="UP000216478"/>
    </source>
</evidence>
<dbReference type="EMBL" id="NNRL01000159">
    <property type="protein sequence ID" value="OYR12275.1"/>
    <property type="molecule type" value="Genomic_DNA"/>
</dbReference>
<dbReference type="Pfam" id="PF00535">
    <property type="entry name" value="Glycos_transf_2"/>
    <property type="match status" value="2"/>
</dbReference>
<dbReference type="Proteomes" id="UP000216478">
    <property type="component" value="Unassembled WGS sequence"/>
</dbReference>
<dbReference type="RefSeq" id="WP_094540495.1">
    <property type="nucleotide sequence ID" value="NZ_JBHEER010000005.1"/>
</dbReference>
<dbReference type="GO" id="GO:0016740">
    <property type="term" value="F:transferase activity"/>
    <property type="evidence" value="ECO:0007669"/>
    <property type="project" value="UniProtKB-KW"/>
</dbReference>
<protein>
    <submittedName>
        <fullName evidence="2">Glycosyl transferase 2 family protein</fullName>
    </submittedName>
</protein>
<dbReference type="PANTHER" id="PTHR43685:SF2">
    <property type="entry name" value="GLYCOSYLTRANSFERASE 2-LIKE DOMAIN-CONTAINING PROTEIN"/>
    <property type="match status" value="1"/>
</dbReference>
<dbReference type="OrthoDB" id="8097803at2"/>
<dbReference type="InterPro" id="IPR050834">
    <property type="entry name" value="Glycosyltransf_2"/>
</dbReference>
<feature type="domain" description="Glycosyltransferase 2-like" evidence="1">
    <location>
        <begin position="298"/>
        <end position="469"/>
    </location>
</feature>
<reference evidence="2 3" key="1">
    <citation type="submission" date="2017-07" db="EMBL/GenBank/DDBJ databases">
        <title>Phylogenetic study on the rhizospheric bacterium Ochrobactrum sp. A44.</title>
        <authorList>
            <person name="Krzyzanowska D.M."/>
            <person name="Ossowicki A."/>
            <person name="Rajewska M."/>
            <person name="Maciag T."/>
            <person name="Kaczynski Z."/>
            <person name="Czerwicka M."/>
            <person name="Jafra S."/>
        </authorList>
    </citation>
    <scope>NUCLEOTIDE SEQUENCE [LARGE SCALE GENOMIC DNA]</scope>
    <source>
        <strain evidence="2 3">OgA9a</strain>
    </source>
</reference>
<dbReference type="SUPFAM" id="SSF53448">
    <property type="entry name" value="Nucleotide-diphospho-sugar transferases"/>
    <property type="match status" value="2"/>
</dbReference>
<sequence length="600" mass="68021">MSQITTQEPLVTIGITCFNAEYSIGRAIDSALSQDYANIEIIIVDDCSSDRSLDVIKRRTDGLSNVTIIKNEVNKGAAASFNIIADAARGEYISLFDDDDYSLPFRISESMRVLAGDDSKVFFCDRFINKAEEGLTFGVRPLAVTSTQLSKYMADALFYHLDKKFCQNNPEFFESVKGHGVKGSVGSGIMTCPTEIIRKVRFNEELRRFYDTEFNLRVASAGYSAVGSEKPCMIQTLTDSEDKGVPYSQLSILEALRTNEKIFNSFRIDHPLDFRTESLCGAVDDHIKERTTVRATIGLLTYNCIDTIGYSLNSALSQVGGEYEILILDDCSTDGTFEFLQKFSSKDTRVRLLRNEQNRGAGYSRKVVVDEARGEFLVFFDDDDVSKNTRVIEQVAQIEKSESDSICIARFNHFANSKYLGPRNPFGLYGDLIYPDLGNRIVWNEVLRHTAQRHLMPQTGVDGTFHYALGTSLMAGHISVFRRFQFDENLRRMQDLEFLLRFTSEGGKLIQSNNILINVISTESVDKSWNIIFANSSYILSKHKSQLMERFNIDSNYIINANSDVYDPEIRHHEKVKDELSKLHDRIFSFAAKTKRILQF</sequence>
<keyword evidence="2" id="KW-0808">Transferase</keyword>
<evidence type="ECO:0000259" key="1">
    <source>
        <dbReference type="Pfam" id="PF00535"/>
    </source>
</evidence>
<organism evidence="2 3">
    <name type="scientific">Brucella grignonensis</name>
    <dbReference type="NCBI Taxonomy" id="94627"/>
    <lineage>
        <taxon>Bacteria</taxon>
        <taxon>Pseudomonadati</taxon>
        <taxon>Pseudomonadota</taxon>
        <taxon>Alphaproteobacteria</taxon>
        <taxon>Hyphomicrobiales</taxon>
        <taxon>Brucellaceae</taxon>
        <taxon>Brucella/Ochrobactrum group</taxon>
        <taxon>Brucella</taxon>
    </lineage>
</organism>
<dbReference type="AlphaFoldDB" id="A0A256FBN1"/>
<keyword evidence="3" id="KW-1185">Reference proteome</keyword>
<dbReference type="InterPro" id="IPR029044">
    <property type="entry name" value="Nucleotide-diphossugar_trans"/>
</dbReference>
<proteinExistence type="predicted"/>
<dbReference type="CDD" id="cd00761">
    <property type="entry name" value="Glyco_tranf_GTA_type"/>
    <property type="match status" value="2"/>
</dbReference>
<name>A0A256FBN1_9HYPH</name>
<accession>A0A256FBN1</accession>
<evidence type="ECO:0000313" key="2">
    <source>
        <dbReference type="EMBL" id="OYR12275.1"/>
    </source>
</evidence>
<dbReference type="InterPro" id="IPR001173">
    <property type="entry name" value="Glyco_trans_2-like"/>
</dbReference>
<dbReference type="PANTHER" id="PTHR43685">
    <property type="entry name" value="GLYCOSYLTRANSFERASE"/>
    <property type="match status" value="1"/>
</dbReference>
<feature type="domain" description="Glycosyltransferase 2-like" evidence="1">
    <location>
        <begin position="12"/>
        <end position="138"/>
    </location>
</feature>
<comment type="caution">
    <text evidence="2">The sequence shown here is derived from an EMBL/GenBank/DDBJ whole genome shotgun (WGS) entry which is preliminary data.</text>
</comment>